<dbReference type="Gene3D" id="2.30.110.10">
    <property type="entry name" value="Electron Transport, Fmn-binding Protein, Chain A"/>
    <property type="match status" value="1"/>
</dbReference>
<accession>A0A918J4W3</accession>
<reference evidence="2" key="2">
    <citation type="submission" date="2020-09" db="EMBL/GenBank/DDBJ databases">
        <authorList>
            <person name="Sun Q."/>
            <person name="Kim S."/>
        </authorList>
    </citation>
    <scope>NUCLEOTIDE SEQUENCE</scope>
    <source>
        <strain evidence="2">KCTC 12113</strain>
    </source>
</reference>
<comment type="caution">
    <text evidence="2">The sequence shown here is derived from an EMBL/GenBank/DDBJ whole genome shotgun (WGS) entry which is preliminary data.</text>
</comment>
<dbReference type="InterPro" id="IPR052917">
    <property type="entry name" value="Stress-Dev_Protein"/>
</dbReference>
<organism evidence="2 3">
    <name type="scientific">Arenibacter certesii</name>
    <dbReference type="NCBI Taxonomy" id="228955"/>
    <lineage>
        <taxon>Bacteria</taxon>
        <taxon>Pseudomonadati</taxon>
        <taxon>Bacteroidota</taxon>
        <taxon>Flavobacteriia</taxon>
        <taxon>Flavobacteriales</taxon>
        <taxon>Flavobacteriaceae</taxon>
        <taxon>Arenibacter</taxon>
    </lineage>
</organism>
<keyword evidence="3" id="KW-1185">Reference proteome</keyword>
<dbReference type="Proteomes" id="UP000634668">
    <property type="component" value="Unassembled WGS sequence"/>
</dbReference>
<gene>
    <name evidence="2" type="ORF">GCM10007383_31150</name>
</gene>
<evidence type="ECO:0000259" key="1">
    <source>
        <dbReference type="Pfam" id="PF16242"/>
    </source>
</evidence>
<feature type="domain" description="General stress protein FMN-binding split barrel" evidence="1">
    <location>
        <begin position="10"/>
        <end position="105"/>
    </location>
</feature>
<proteinExistence type="predicted"/>
<evidence type="ECO:0000313" key="2">
    <source>
        <dbReference type="EMBL" id="GGW44469.1"/>
    </source>
</evidence>
<dbReference type="AlphaFoldDB" id="A0A918J4W3"/>
<evidence type="ECO:0000313" key="3">
    <source>
        <dbReference type="Proteomes" id="UP000634668"/>
    </source>
</evidence>
<name>A0A918J4W3_9FLAO</name>
<dbReference type="PANTHER" id="PTHR34818">
    <property type="entry name" value="PROTEIN BLI-3"/>
    <property type="match status" value="1"/>
</dbReference>
<sequence length="110" mass="12483">MSTDNLHNKEAAEKIKELAESIDFALMGTALDRLPIHAIPMSTKKVDSEGKIWFLSGKDSDHNRHIKENPIVQLFYSNKGDMEFMTVFGRAVITDENQILKELYGKSDDI</sequence>
<dbReference type="Pfam" id="PF16242">
    <property type="entry name" value="Pyrid_ox_like"/>
    <property type="match status" value="1"/>
</dbReference>
<dbReference type="SUPFAM" id="SSF50475">
    <property type="entry name" value="FMN-binding split barrel"/>
    <property type="match status" value="1"/>
</dbReference>
<dbReference type="InterPro" id="IPR038725">
    <property type="entry name" value="YdaG_split_barrel_FMN-bd"/>
</dbReference>
<reference evidence="2" key="1">
    <citation type="journal article" date="2014" name="Int. J. Syst. Evol. Microbiol.">
        <title>Complete genome sequence of Corynebacterium casei LMG S-19264T (=DSM 44701T), isolated from a smear-ripened cheese.</title>
        <authorList>
            <consortium name="US DOE Joint Genome Institute (JGI-PGF)"/>
            <person name="Walter F."/>
            <person name="Albersmeier A."/>
            <person name="Kalinowski J."/>
            <person name="Ruckert C."/>
        </authorList>
    </citation>
    <scope>NUCLEOTIDE SEQUENCE</scope>
    <source>
        <strain evidence="2">KCTC 12113</strain>
    </source>
</reference>
<protein>
    <recommendedName>
        <fullName evidence="1">General stress protein FMN-binding split barrel domain-containing protein</fullName>
    </recommendedName>
</protein>
<dbReference type="EMBL" id="BMWP01000025">
    <property type="protein sequence ID" value="GGW44469.1"/>
    <property type="molecule type" value="Genomic_DNA"/>
</dbReference>
<dbReference type="PANTHER" id="PTHR34818:SF1">
    <property type="entry name" value="PROTEIN BLI-3"/>
    <property type="match status" value="1"/>
</dbReference>
<dbReference type="InterPro" id="IPR012349">
    <property type="entry name" value="Split_barrel_FMN-bd"/>
</dbReference>